<evidence type="ECO:0000313" key="3">
    <source>
        <dbReference type="EMBL" id="CAK0884137.1"/>
    </source>
</evidence>
<feature type="compositionally biased region" description="Acidic residues" evidence="1">
    <location>
        <begin position="633"/>
        <end position="649"/>
    </location>
</feature>
<accession>A0ABN9WCU2</accession>
<feature type="compositionally biased region" description="Low complexity" evidence="1">
    <location>
        <begin position="653"/>
        <end position="662"/>
    </location>
</feature>
<proteinExistence type="predicted"/>
<dbReference type="Proteomes" id="UP001189429">
    <property type="component" value="Unassembled WGS sequence"/>
</dbReference>
<keyword evidence="2" id="KW-0732">Signal</keyword>
<evidence type="ECO:0000256" key="2">
    <source>
        <dbReference type="SAM" id="SignalP"/>
    </source>
</evidence>
<organism evidence="3 4">
    <name type="scientific">Prorocentrum cordatum</name>
    <dbReference type="NCBI Taxonomy" id="2364126"/>
    <lineage>
        <taxon>Eukaryota</taxon>
        <taxon>Sar</taxon>
        <taxon>Alveolata</taxon>
        <taxon>Dinophyceae</taxon>
        <taxon>Prorocentrales</taxon>
        <taxon>Prorocentraceae</taxon>
        <taxon>Prorocentrum</taxon>
    </lineage>
</organism>
<feature type="signal peptide" evidence="2">
    <location>
        <begin position="1"/>
        <end position="20"/>
    </location>
</feature>
<dbReference type="EMBL" id="CAUYUJ010018506">
    <property type="protein sequence ID" value="CAK0884137.1"/>
    <property type="molecule type" value="Genomic_DNA"/>
</dbReference>
<sequence length="792" mass="83243">MPAGALALAISVFAAAPSAAFGILSGLPQATDPLSRLENRLRPIYVTLPRDGDGLPDSSGVRYLARRYLEAEHGWVLKGLDTAPWLRDGHNASLAAARRAAEVLGTGGALQPAAAWAPLLSALSPQRGRGFTLREAAEAVHALEALVASHDAVLMRRARALSKARVHEHEQPTPMHKALVMYVVLLHTRSRDLISPGPDQDPRAEVAVRRALDELADLRVDFSNHMSGVPLAQALDEATRDANVGSSQSAARIYSGMRHLRRRLAERYTSGCRRLRGVLSSMDHEGTGQVEFRHAYATKLQNWQFLETPEYLAAVGALTKKGAKGVGPGVLIPNYVSGVNSCDDRGGAHPTMWCCPDECEAEILPRLEAAAAGPRISPKQVWAALSRLIKADKTVAADERKELHSQLRALGLRSRDGSVEVHGRQLGSWLHRAFPQTCPRPPARGSPAVVDPALSPLAWVLAGKHLPVDDVSEVEQVRAHLQTRWGSEGADSDPRTFAARSPMSLDQEVRLIGRLHQQHKSGGPPVHQALEDAINVRVLDRPARAEGLLAAFLAAALLGPLVAATLAMRSSAADACSSQAAAATKLLRSAEPAAPGDREGGEHGVGAAPGEPLGPRSPCEADPAGSEKSTDAGDTDSEAAVELSAEDSDSERAAALAPAGAGDTDSEAALELSAEGSDADSEREAAKASAEARRGRAGASDEHPSQGEEAALDAATGAKSGEELGAREAQAAAQVWPLAGPACGGWLPSSAAVPRGFRPPPGLDPPPGLQLKLQVLAATAGFASECWSQRTP</sequence>
<comment type="caution">
    <text evidence="3">The sequence shown here is derived from an EMBL/GenBank/DDBJ whole genome shotgun (WGS) entry which is preliminary data.</text>
</comment>
<protein>
    <submittedName>
        <fullName evidence="3">Uncharacterized protein</fullName>
    </submittedName>
</protein>
<reference evidence="3" key="1">
    <citation type="submission" date="2023-10" db="EMBL/GenBank/DDBJ databases">
        <authorList>
            <person name="Chen Y."/>
            <person name="Shah S."/>
            <person name="Dougan E. K."/>
            <person name="Thang M."/>
            <person name="Chan C."/>
        </authorList>
    </citation>
    <scope>NUCLEOTIDE SEQUENCE [LARGE SCALE GENOMIC DNA]</scope>
</reference>
<gene>
    <name evidence="3" type="ORF">PCOR1329_LOCUS66162</name>
</gene>
<feature type="chain" id="PRO_5045515782" evidence="2">
    <location>
        <begin position="21"/>
        <end position="792"/>
    </location>
</feature>
<keyword evidence="4" id="KW-1185">Reference proteome</keyword>
<feature type="compositionally biased region" description="Basic and acidic residues" evidence="1">
    <location>
        <begin position="680"/>
        <end position="706"/>
    </location>
</feature>
<evidence type="ECO:0000313" key="4">
    <source>
        <dbReference type="Proteomes" id="UP001189429"/>
    </source>
</evidence>
<feature type="region of interest" description="Disordered" evidence="1">
    <location>
        <begin position="591"/>
        <end position="731"/>
    </location>
</feature>
<evidence type="ECO:0000256" key="1">
    <source>
        <dbReference type="SAM" id="MobiDB-lite"/>
    </source>
</evidence>
<name>A0ABN9WCU2_9DINO</name>